<dbReference type="FunFam" id="1.10.3720.10:FF:000006">
    <property type="entry name" value="Glutamate/aspartate ABC transporter, permease protein GltK"/>
    <property type="match status" value="1"/>
</dbReference>
<dbReference type="PANTHER" id="PTHR30614">
    <property type="entry name" value="MEMBRANE COMPONENT OF AMINO ACID ABC TRANSPORTER"/>
    <property type="match status" value="1"/>
</dbReference>
<sequence>MMGNLDFSVILDSAPYLLGTGLQFSIMLTLVSGAFGLLFGAVLAVMRLSPFAWLSVPAGAYVNTMRSIPLLLVIFWFYFLVPYIGAWVLGAPRPVQVGAVNSAIITFSLFEAAYFCEILRAGIQSIPRGQLSAGMALGLGPWQNLRFVVLPQALRNMTPALLTRMIILFQDTSLVYVLSLTDFLGAAAKVGQRDGRLAEMYLFVAAVYFVICFIASRLVKHLERRTRMAR</sequence>
<keyword evidence="5" id="KW-0029">Amino-acid transport</keyword>
<dbReference type="GO" id="GO:0022857">
    <property type="term" value="F:transmembrane transporter activity"/>
    <property type="evidence" value="ECO:0007669"/>
    <property type="project" value="InterPro"/>
</dbReference>
<evidence type="ECO:0000313" key="12">
    <source>
        <dbReference type="EMBL" id="VFR65101.1"/>
    </source>
</evidence>
<reference evidence="10" key="1">
    <citation type="submission" date="2019-03" db="EMBL/GenBank/DDBJ databases">
        <authorList>
            <person name="Danneels B."/>
        </authorList>
    </citation>
    <scope>NUCLEOTIDE SEQUENCE</scope>
</reference>
<feature type="transmembrane region" description="Helical" evidence="8">
    <location>
        <begin position="95"/>
        <end position="116"/>
    </location>
</feature>
<gene>
    <name evidence="10" type="ORF">ANDA3_0232</name>
    <name evidence="11" type="ORF">BER2_0114</name>
    <name evidence="12" type="ORF">DAR2_0104</name>
    <name evidence="13" type="ORF">ISE2_0008</name>
</gene>
<evidence type="ECO:0000256" key="3">
    <source>
        <dbReference type="ARBA" id="ARBA00022475"/>
    </source>
</evidence>
<dbReference type="EMBL" id="CAADIH010000022">
    <property type="protein sequence ID" value="VFR45568.1"/>
    <property type="molecule type" value="Genomic_DNA"/>
</dbReference>
<keyword evidence="4 8" id="KW-0812">Transmembrane</keyword>
<dbReference type="InterPro" id="IPR010065">
    <property type="entry name" value="AA_ABC_transptr_permease_3TM"/>
</dbReference>
<dbReference type="PROSITE" id="PS50928">
    <property type="entry name" value="ABC_TM1"/>
    <property type="match status" value="1"/>
</dbReference>
<proteinExistence type="predicted"/>
<feature type="transmembrane region" description="Helical" evidence="8">
    <location>
        <begin position="165"/>
        <end position="188"/>
    </location>
</feature>
<dbReference type="CDD" id="cd06261">
    <property type="entry name" value="TM_PBP2"/>
    <property type="match status" value="1"/>
</dbReference>
<feature type="domain" description="ABC transmembrane type-1" evidence="9">
    <location>
        <begin position="22"/>
        <end position="219"/>
    </location>
</feature>
<keyword evidence="6 8" id="KW-1133">Transmembrane helix</keyword>
<dbReference type="Pfam" id="PF00528">
    <property type="entry name" value="BPD_transp_1"/>
    <property type="match status" value="1"/>
</dbReference>
<feature type="transmembrane region" description="Helical" evidence="8">
    <location>
        <begin position="200"/>
        <end position="219"/>
    </location>
</feature>
<dbReference type="PANTHER" id="PTHR30614:SF1">
    <property type="entry name" value="GLUTAMATE_ASPARTATE IMPORT PERMEASE PROTEIN GLTK"/>
    <property type="match status" value="1"/>
</dbReference>
<evidence type="ECO:0000313" key="10">
    <source>
        <dbReference type="EMBL" id="VFR41022.1"/>
    </source>
</evidence>
<evidence type="ECO:0000313" key="11">
    <source>
        <dbReference type="EMBL" id="VFR45568.1"/>
    </source>
</evidence>
<accession>A0A484QS40</accession>
<dbReference type="InterPro" id="IPR000515">
    <property type="entry name" value="MetI-like"/>
</dbReference>
<comment type="subcellular location">
    <subcellularLocation>
        <location evidence="1">Cell membrane</location>
        <topology evidence="1">Multi-pass membrane protein</topology>
    </subcellularLocation>
</comment>
<dbReference type="EMBL" id="CAADIL010000007">
    <property type="protein sequence ID" value="VFR65101.1"/>
    <property type="molecule type" value="Genomic_DNA"/>
</dbReference>
<dbReference type="GO" id="GO:0006865">
    <property type="term" value="P:amino acid transport"/>
    <property type="evidence" value="ECO:0007669"/>
    <property type="project" value="UniProtKB-KW"/>
</dbReference>
<keyword evidence="3" id="KW-1003">Cell membrane</keyword>
<dbReference type="NCBIfam" id="TIGR01726">
    <property type="entry name" value="HEQRo_perm_3TM"/>
    <property type="match status" value="1"/>
</dbReference>
<evidence type="ECO:0000256" key="2">
    <source>
        <dbReference type="ARBA" id="ARBA00022448"/>
    </source>
</evidence>
<protein>
    <submittedName>
        <fullName evidence="10">Glutamate Aspartate transport system permease protein GltK (TC 3.A.1.3.4)</fullName>
    </submittedName>
</protein>
<dbReference type="AlphaFoldDB" id="A0A484QS40"/>
<feature type="transmembrane region" description="Helical" evidence="8">
    <location>
        <begin position="67"/>
        <end position="89"/>
    </location>
</feature>
<evidence type="ECO:0000256" key="7">
    <source>
        <dbReference type="ARBA" id="ARBA00023136"/>
    </source>
</evidence>
<keyword evidence="7 8" id="KW-0472">Membrane</keyword>
<feature type="transmembrane region" description="Helical" evidence="8">
    <location>
        <begin position="20"/>
        <end position="46"/>
    </location>
</feature>
<evidence type="ECO:0000256" key="8">
    <source>
        <dbReference type="SAM" id="Phobius"/>
    </source>
</evidence>
<dbReference type="EMBL" id="CAADIN010000028">
    <property type="protein sequence ID" value="VFR93828.1"/>
    <property type="molecule type" value="Genomic_DNA"/>
</dbReference>
<evidence type="ECO:0000256" key="6">
    <source>
        <dbReference type="ARBA" id="ARBA00022989"/>
    </source>
</evidence>
<evidence type="ECO:0000256" key="4">
    <source>
        <dbReference type="ARBA" id="ARBA00022692"/>
    </source>
</evidence>
<dbReference type="EMBL" id="CAADIC010000026">
    <property type="protein sequence ID" value="VFR41022.1"/>
    <property type="molecule type" value="Genomic_DNA"/>
</dbReference>
<organism evidence="10">
    <name type="scientific">plant metagenome</name>
    <dbReference type="NCBI Taxonomy" id="1297885"/>
    <lineage>
        <taxon>unclassified sequences</taxon>
        <taxon>metagenomes</taxon>
        <taxon>organismal metagenomes</taxon>
    </lineage>
</organism>
<keyword evidence="2" id="KW-0813">Transport</keyword>
<dbReference type="SUPFAM" id="SSF161098">
    <property type="entry name" value="MetI-like"/>
    <property type="match status" value="1"/>
</dbReference>
<dbReference type="InterPro" id="IPR043429">
    <property type="entry name" value="ArtM/GltK/GlnP/TcyL/YhdX-like"/>
</dbReference>
<dbReference type="InterPro" id="IPR035906">
    <property type="entry name" value="MetI-like_sf"/>
</dbReference>
<evidence type="ECO:0000256" key="1">
    <source>
        <dbReference type="ARBA" id="ARBA00004651"/>
    </source>
</evidence>
<evidence type="ECO:0000313" key="13">
    <source>
        <dbReference type="EMBL" id="VFR93828.1"/>
    </source>
</evidence>
<evidence type="ECO:0000259" key="9">
    <source>
        <dbReference type="PROSITE" id="PS50928"/>
    </source>
</evidence>
<dbReference type="Gene3D" id="1.10.3720.10">
    <property type="entry name" value="MetI-like"/>
    <property type="match status" value="1"/>
</dbReference>
<name>A0A484QS40_9ZZZZ</name>
<dbReference type="GO" id="GO:0043190">
    <property type="term" value="C:ATP-binding cassette (ABC) transporter complex"/>
    <property type="evidence" value="ECO:0007669"/>
    <property type="project" value="InterPro"/>
</dbReference>
<evidence type="ECO:0000256" key="5">
    <source>
        <dbReference type="ARBA" id="ARBA00022970"/>
    </source>
</evidence>